<comment type="caution">
    <text evidence="3">The sequence shown here is derived from an EMBL/GenBank/DDBJ whole genome shotgun (WGS) entry which is preliminary data.</text>
</comment>
<evidence type="ECO:0000313" key="3">
    <source>
        <dbReference type="EMBL" id="MBS0028234.1"/>
    </source>
</evidence>
<dbReference type="PROSITE" id="PS51257">
    <property type="entry name" value="PROKAR_LIPOPROTEIN"/>
    <property type="match status" value="1"/>
</dbReference>
<dbReference type="EMBL" id="JAGTXB010000005">
    <property type="protein sequence ID" value="MBS0028234.1"/>
    <property type="molecule type" value="Genomic_DNA"/>
</dbReference>
<dbReference type="Proteomes" id="UP000676386">
    <property type="component" value="Unassembled WGS sequence"/>
</dbReference>
<feature type="chain" id="PRO_5046783139" evidence="1">
    <location>
        <begin position="19"/>
        <end position="445"/>
    </location>
</feature>
<proteinExistence type="predicted"/>
<sequence>MKNYPMILLSLLILGACAKFSNSELHRKSGDNNKDGVDLAALVQKTDIVTLYSNGYVYPKEESNSYGAISTSGLGGWTDSSGFTRVFFYPQVTGQISVSIRVKAPSNANTLTIRLDSSGVSHHVTVNKTSDYVTLPVGNFHISSAQYHCLEIRAATKNGAYLPDVESVIINSSLNLKYNKSQYRGAPSTHLWYPAAGDSAIAWFYNEIYVPTGADPLNAYYMTNGFWDGYFGIQVNSPNERRILFSIWSNYNTNDPNQIPSDYAVTLIKKGAGVIANPFGGEGSGGQSYLKFPWVTGNTYRMLVNAEASGTHTIFTAWYYAPENGNWRLIAQWDKSKTNGQLLGGLYSFVENFSGNGNDFFKARYGNQWARTVNGTWIELNRASFSTTASEAGHQRYDIGGGVEDNIFYMFSGGFRQIGNSIGQTYTRPATGVPPAVDLATLPAN</sequence>
<dbReference type="InterPro" id="IPR021862">
    <property type="entry name" value="DUF3472"/>
</dbReference>
<evidence type="ECO:0000256" key="1">
    <source>
        <dbReference type="SAM" id="SignalP"/>
    </source>
</evidence>
<dbReference type="Pfam" id="PF11958">
    <property type="entry name" value="DUF3472"/>
    <property type="match status" value="1"/>
</dbReference>
<dbReference type="InterPro" id="IPR031712">
    <property type="entry name" value="DUF5077"/>
</dbReference>
<dbReference type="RefSeq" id="WP_211973337.1">
    <property type="nucleotide sequence ID" value="NZ_CBFHAM010000090.1"/>
</dbReference>
<name>A0ABS5IZ34_9BACT</name>
<gene>
    <name evidence="3" type="ORF">KE626_13025</name>
</gene>
<keyword evidence="1" id="KW-0732">Signal</keyword>
<feature type="domain" description="DUF5077" evidence="2">
    <location>
        <begin position="49"/>
        <end position="173"/>
    </location>
</feature>
<evidence type="ECO:0000313" key="4">
    <source>
        <dbReference type="Proteomes" id="UP000676386"/>
    </source>
</evidence>
<reference evidence="3 4" key="1">
    <citation type="submission" date="2021-04" db="EMBL/GenBank/DDBJ databases">
        <title>Chitinophaga sp. nov., isolated from the rhizosphere soil.</title>
        <authorList>
            <person name="He S."/>
        </authorList>
    </citation>
    <scope>NUCLEOTIDE SEQUENCE [LARGE SCALE GENOMIC DNA]</scope>
    <source>
        <strain evidence="3 4">2R12</strain>
    </source>
</reference>
<keyword evidence="4" id="KW-1185">Reference proteome</keyword>
<organism evidence="3 4">
    <name type="scientific">Chitinophaga hostae</name>
    <dbReference type="NCBI Taxonomy" id="2831022"/>
    <lineage>
        <taxon>Bacteria</taxon>
        <taxon>Pseudomonadati</taxon>
        <taxon>Bacteroidota</taxon>
        <taxon>Chitinophagia</taxon>
        <taxon>Chitinophagales</taxon>
        <taxon>Chitinophagaceae</taxon>
        <taxon>Chitinophaga</taxon>
    </lineage>
</organism>
<evidence type="ECO:0000259" key="2">
    <source>
        <dbReference type="Pfam" id="PF16871"/>
    </source>
</evidence>
<accession>A0ABS5IZ34</accession>
<protein>
    <submittedName>
        <fullName evidence="3">DUF3472 domain-containing protein</fullName>
    </submittedName>
</protein>
<dbReference type="Pfam" id="PF16871">
    <property type="entry name" value="DUF5077"/>
    <property type="match status" value="1"/>
</dbReference>
<feature type="signal peptide" evidence="1">
    <location>
        <begin position="1"/>
        <end position="18"/>
    </location>
</feature>